<sequence>IPVDLLHYPMFHKDYPMYLNFANLGTILAHEKAHGFDNTSIYYYKDGNFKFELAPTMFRLHSEIKQFAL</sequence>
<dbReference type="InterPro" id="IPR000718">
    <property type="entry name" value="Peptidase_M13"/>
</dbReference>
<dbReference type="GO" id="GO:0004222">
    <property type="term" value="F:metalloendopeptidase activity"/>
    <property type="evidence" value="ECO:0007669"/>
    <property type="project" value="InterPro"/>
</dbReference>
<protein>
    <recommendedName>
        <fullName evidence="1">Peptidase M13 C-terminal domain-containing protein</fullName>
    </recommendedName>
</protein>
<reference evidence="2" key="1">
    <citation type="submission" date="2021-06" db="EMBL/GenBank/DDBJ databases">
        <authorList>
            <person name="Hodson N. C."/>
            <person name="Mongue J. A."/>
            <person name="Jaron S. K."/>
        </authorList>
    </citation>
    <scope>NUCLEOTIDE SEQUENCE</scope>
</reference>
<dbReference type="Pfam" id="PF01431">
    <property type="entry name" value="Peptidase_M13"/>
    <property type="match status" value="1"/>
</dbReference>
<comment type="caution">
    <text evidence="2">The sequence shown here is derived from an EMBL/GenBank/DDBJ whole genome shotgun (WGS) entry which is preliminary data.</text>
</comment>
<dbReference type="GO" id="GO:0006508">
    <property type="term" value="P:proteolysis"/>
    <property type="evidence" value="ECO:0007669"/>
    <property type="project" value="InterPro"/>
</dbReference>
<evidence type="ECO:0000259" key="1">
    <source>
        <dbReference type="Pfam" id="PF01431"/>
    </source>
</evidence>
<name>A0A8J2P421_9HEXA</name>
<feature type="non-terminal residue" evidence="2">
    <location>
        <position position="1"/>
    </location>
</feature>
<dbReference type="InterPro" id="IPR018497">
    <property type="entry name" value="Peptidase_M13_C"/>
</dbReference>
<gene>
    <name evidence="2" type="ORF">AFUS01_LOCUS12401</name>
</gene>
<dbReference type="EMBL" id="CAJVCH010097753">
    <property type="protein sequence ID" value="CAG7723305.1"/>
    <property type="molecule type" value="Genomic_DNA"/>
</dbReference>
<dbReference type="OrthoDB" id="6475849at2759"/>
<evidence type="ECO:0000313" key="3">
    <source>
        <dbReference type="Proteomes" id="UP000708208"/>
    </source>
</evidence>
<evidence type="ECO:0000313" key="2">
    <source>
        <dbReference type="EMBL" id="CAG7723305.1"/>
    </source>
</evidence>
<keyword evidence="3" id="KW-1185">Reference proteome</keyword>
<organism evidence="2 3">
    <name type="scientific">Allacma fusca</name>
    <dbReference type="NCBI Taxonomy" id="39272"/>
    <lineage>
        <taxon>Eukaryota</taxon>
        <taxon>Metazoa</taxon>
        <taxon>Ecdysozoa</taxon>
        <taxon>Arthropoda</taxon>
        <taxon>Hexapoda</taxon>
        <taxon>Collembola</taxon>
        <taxon>Symphypleona</taxon>
        <taxon>Sminthuridae</taxon>
        <taxon>Allacma</taxon>
    </lineage>
</organism>
<dbReference type="AlphaFoldDB" id="A0A8J2P421"/>
<dbReference type="Proteomes" id="UP000708208">
    <property type="component" value="Unassembled WGS sequence"/>
</dbReference>
<proteinExistence type="predicted"/>
<accession>A0A8J2P421</accession>
<feature type="domain" description="Peptidase M13 C-terminal" evidence="1">
    <location>
        <begin position="1"/>
        <end position="51"/>
    </location>
</feature>
<dbReference type="PROSITE" id="PS51885">
    <property type="entry name" value="NEPRILYSIN"/>
    <property type="match status" value="1"/>
</dbReference>